<feature type="transmembrane region" description="Helical" evidence="5">
    <location>
        <begin position="146"/>
        <end position="167"/>
    </location>
</feature>
<dbReference type="Pfam" id="PF01794">
    <property type="entry name" value="Ferric_reduct"/>
    <property type="match status" value="1"/>
</dbReference>
<feature type="domain" description="Ferric oxidoreductase" evidence="6">
    <location>
        <begin position="13"/>
        <end position="134"/>
    </location>
</feature>
<sequence length="185" mass="20162">MSEALWALGRGSGMAALVLLTLAVASGILTRSGRPLLTVPRFGVVELHRSTALLGSMFVGIHIVSLFFDPYAQLHLIDAIAPFAGAYKPFWLGLGTLAFDLLIAITLTGLLRHRLGLRTFRAVHWLSYALWPIALAHALGNGTDSGSGWFLATAFACTVVVASATTWRLRRNFQEHQHTRVKVSR</sequence>
<evidence type="ECO:0000256" key="3">
    <source>
        <dbReference type="ARBA" id="ARBA00022989"/>
    </source>
</evidence>
<evidence type="ECO:0000259" key="6">
    <source>
        <dbReference type="Pfam" id="PF01794"/>
    </source>
</evidence>
<feature type="transmembrane region" description="Helical" evidence="5">
    <location>
        <begin position="12"/>
        <end position="30"/>
    </location>
</feature>
<evidence type="ECO:0000256" key="2">
    <source>
        <dbReference type="ARBA" id="ARBA00022692"/>
    </source>
</evidence>
<keyword evidence="8" id="KW-1185">Reference proteome</keyword>
<organism evidence="7 8">
    <name type="scientific">Rhodococcus cercidiphylli</name>
    <dbReference type="NCBI Taxonomy" id="489916"/>
    <lineage>
        <taxon>Bacteria</taxon>
        <taxon>Bacillati</taxon>
        <taxon>Actinomycetota</taxon>
        <taxon>Actinomycetes</taxon>
        <taxon>Mycobacteriales</taxon>
        <taxon>Nocardiaceae</taxon>
        <taxon>Rhodococcus</taxon>
    </lineage>
</organism>
<evidence type="ECO:0000256" key="5">
    <source>
        <dbReference type="SAM" id="Phobius"/>
    </source>
</evidence>
<accession>A0ABU4B2Z8</accession>
<keyword evidence="2 5" id="KW-0812">Transmembrane</keyword>
<comment type="subcellular location">
    <subcellularLocation>
        <location evidence="1">Membrane</location>
        <topology evidence="1">Multi-pass membrane protein</topology>
    </subcellularLocation>
</comment>
<evidence type="ECO:0000313" key="7">
    <source>
        <dbReference type="EMBL" id="MDV6232875.1"/>
    </source>
</evidence>
<feature type="transmembrane region" description="Helical" evidence="5">
    <location>
        <begin position="90"/>
        <end position="111"/>
    </location>
</feature>
<keyword evidence="4 5" id="KW-0472">Membrane</keyword>
<feature type="transmembrane region" description="Helical" evidence="5">
    <location>
        <begin position="51"/>
        <end position="68"/>
    </location>
</feature>
<keyword evidence="3 5" id="KW-1133">Transmembrane helix</keyword>
<protein>
    <submittedName>
        <fullName evidence="7">Ferric reductase-like transmembrane domain-containing protein</fullName>
    </submittedName>
</protein>
<evidence type="ECO:0000313" key="8">
    <source>
        <dbReference type="Proteomes" id="UP001185899"/>
    </source>
</evidence>
<dbReference type="EMBL" id="JAWLKE010000007">
    <property type="protein sequence ID" value="MDV6232875.1"/>
    <property type="molecule type" value="Genomic_DNA"/>
</dbReference>
<reference evidence="7 8" key="1">
    <citation type="submission" date="2023-10" db="EMBL/GenBank/DDBJ databases">
        <title>Development of a sustainable strategy for remediation of hydrocarbon-contaminated territories based on the waste exchange concept.</title>
        <authorList>
            <person name="Krivoruchko A."/>
        </authorList>
    </citation>
    <scope>NUCLEOTIDE SEQUENCE [LARGE SCALE GENOMIC DNA]</scope>
    <source>
        <strain evidence="7 8">IEGM 1322</strain>
    </source>
</reference>
<dbReference type="Proteomes" id="UP001185899">
    <property type="component" value="Unassembled WGS sequence"/>
</dbReference>
<gene>
    <name evidence="7" type="ORF">R3P95_20160</name>
</gene>
<evidence type="ECO:0000256" key="4">
    <source>
        <dbReference type="ARBA" id="ARBA00023136"/>
    </source>
</evidence>
<dbReference type="RefSeq" id="WP_149406939.1">
    <property type="nucleotide sequence ID" value="NZ_JAWLKE010000007.1"/>
</dbReference>
<proteinExistence type="predicted"/>
<comment type="caution">
    <text evidence="7">The sequence shown here is derived from an EMBL/GenBank/DDBJ whole genome shotgun (WGS) entry which is preliminary data.</text>
</comment>
<dbReference type="InterPro" id="IPR013130">
    <property type="entry name" value="Fe3_Rdtase_TM_dom"/>
</dbReference>
<name>A0ABU4B2Z8_9NOCA</name>
<feature type="transmembrane region" description="Helical" evidence="5">
    <location>
        <begin position="123"/>
        <end position="140"/>
    </location>
</feature>
<evidence type="ECO:0000256" key="1">
    <source>
        <dbReference type="ARBA" id="ARBA00004141"/>
    </source>
</evidence>